<dbReference type="InterPro" id="IPR015947">
    <property type="entry name" value="PUA-like_sf"/>
</dbReference>
<feature type="domain" description="Ribosomal RNA small subunit methyltransferase E methyltransferase" evidence="13">
    <location>
        <begin position="76"/>
        <end position="235"/>
    </location>
</feature>
<dbReference type="Pfam" id="PF04452">
    <property type="entry name" value="Methyltrans_RNA"/>
    <property type="match status" value="1"/>
</dbReference>
<evidence type="ECO:0000256" key="7">
    <source>
        <dbReference type="ARBA" id="ARBA00022603"/>
    </source>
</evidence>
<dbReference type="InterPro" id="IPR046887">
    <property type="entry name" value="RsmE_PUA-like"/>
</dbReference>
<sequence length="242" mass="26638">MAAPRFYHPLNLTARTEIVLPEALAHHAIRVLRLKDGQDIVLFDGLGTQYPATLRIEGKKGFASLGDAQTPVRELAGRITVLQGIASSDKMDWIIEKAVEMGVSRFIPIRAQRSVLQLNAERQAKRMGHWQRVIESASEQCGRNRLMELSAPLTLAEYFREAETGLHLFCDPDAPKQLAQAIGPQDQAMTILIGPEGGWSPEEQKVALSAQAQAIRFGHRVLRTETAALALTAAISALQGWE</sequence>
<comment type="caution">
    <text evidence="15">The sequence shown here is derived from an EMBL/GenBank/DDBJ whole genome shotgun (WGS) entry which is preliminary data.</text>
</comment>
<evidence type="ECO:0000313" key="16">
    <source>
        <dbReference type="Proteomes" id="UP000245216"/>
    </source>
</evidence>
<dbReference type="InterPro" id="IPR029028">
    <property type="entry name" value="Alpha/beta_knot_MTases"/>
</dbReference>
<protein>
    <recommendedName>
        <fullName evidence="4 12">Ribosomal RNA small subunit methyltransferase E</fullName>
        <ecNumber evidence="3 12">2.1.1.193</ecNumber>
    </recommendedName>
</protein>
<evidence type="ECO:0000259" key="13">
    <source>
        <dbReference type="Pfam" id="PF04452"/>
    </source>
</evidence>
<evidence type="ECO:0000256" key="8">
    <source>
        <dbReference type="ARBA" id="ARBA00022679"/>
    </source>
</evidence>
<reference evidence="15 16" key="2">
    <citation type="submission" date="2018-05" db="EMBL/GenBank/DDBJ databases">
        <authorList>
            <person name="Lanie J.A."/>
            <person name="Ng W.-L."/>
            <person name="Kazmierczak K.M."/>
            <person name="Andrzejewski T.M."/>
            <person name="Davidsen T.M."/>
            <person name="Wayne K.J."/>
            <person name="Tettelin H."/>
            <person name="Glass J.I."/>
            <person name="Rusch D."/>
            <person name="Podicherti R."/>
            <person name="Tsui H.-C.T."/>
            <person name="Winkler M.E."/>
        </authorList>
    </citation>
    <scope>NUCLEOTIDE SEQUENCE [LARGE SCALE GENOMIC DNA]</scope>
    <source>
        <strain evidence="15 16">YBY</strain>
    </source>
</reference>
<evidence type="ECO:0000256" key="5">
    <source>
        <dbReference type="ARBA" id="ARBA00022490"/>
    </source>
</evidence>
<dbReference type="GO" id="GO:0070475">
    <property type="term" value="P:rRNA base methylation"/>
    <property type="evidence" value="ECO:0007669"/>
    <property type="project" value="TreeGrafter"/>
</dbReference>
<feature type="domain" description="Ribosomal RNA small subunit methyltransferase E PUA-like" evidence="14">
    <location>
        <begin position="21"/>
        <end position="61"/>
    </location>
</feature>
<dbReference type="SUPFAM" id="SSF75217">
    <property type="entry name" value="alpha/beta knot"/>
    <property type="match status" value="1"/>
</dbReference>
<name>A0A2U2BKZ4_ALCFA</name>
<dbReference type="PANTHER" id="PTHR30027:SF3">
    <property type="entry name" value="16S RRNA (URACIL(1498)-N(3))-METHYLTRANSFERASE"/>
    <property type="match status" value="1"/>
</dbReference>
<evidence type="ECO:0000256" key="11">
    <source>
        <dbReference type="ARBA" id="ARBA00047944"/>
    </source>
</evidence>
<dbReference type="InterPro" id="IPR006700">
    <property type="entry name" value="RsmE"/>
</dbReference>
<dbReference type="PIRSF" id="PIRSF015601">
    <property type="entry name" value="MTase_slr0722"/>
    <property type="match status" value="1"/>
</dbReference>
<dbReference type="NCBIfam" id="NF008692">
    <property type="entry name" value="PRK11713.1-5"/>
    <property type="match status" value="1"/>
</dbReference>
<comment type="similarity">
    <text evidence="2 12">Belongs to the RNA methyltransferase RsmE family.</text>
</comment>
<reference evidence="15 16" key="1">
    <citation type="submission" date="2018-05" db="EMBL/GenBank/DDBJ databases">
        <title>Genome Sequence of an Efficient Indole-Degrading Bacterium, Alcaligenes sp.YBY.</title>
        <authorList>
            <person name="Yang B."/>
        </authorList>
    </citation>
    <scope>NUCLEOTIDE SEQUENCE [LARGE SCALE GENOMIC DNA]</scope>
    <source>
        <strain evidence="15 16">YBY</strain>
    </source>
</reference>
<evidence type="ECO:0000256" key="1">
    <source>
        <dbReference type="ARBA" id="ARBA00004496"/>
    </source>
</evidence>
<dbReference type="RefSeq" id="WP_063688604.1">
    <property type="nucleotide sequence ID" value="NZ_CP021079.1"/>
</dbReference>
<comment type="catalytic activity">
    <reaction evidence="11 12">
        <text>uridine(1498) in 16S rRNA + S-adenosyl-L-methionine = N(3)-methyluridine(1498) in 16S rRNA + S-adenosyl-L-homocysteine + H(+)</text>
        <dbReference type="Rhea" id="RHEA:42920"/>
        <dbReference type="Rhea" id="RHEA-COMP:10283"/>
        <dbReference type="Rhea" id="RHEA-COMP:10284"/>
        <dbReference type="ChEBI" id="CHEBI:15378"/>
        <dbReference type="ChEBI" id="CHEBI:57856"/>
        <dbReference type="ChEBI" id="CHEBI:59789"/>
        <dbReference type="ChEBI" id="CHEBI:65315"/>
        <dbReference type="ChEBI" id="CHEBI:74502"/>
        <dbReference type="EC" id="2.1.1.193"/>
    </reaction>
</comment>
<comment type="function">
    <text evidence="10 12">Specifically methylates the N3 position of the uracil ring of uridine 1498 (m3U1498) in 16S rRNA. Acts on the fully assembled 30S ribosomal subunit.</text>
</comment>
<organism evidence="15 16">
    <name type="scientific">Alcaligenes faecalis</name>
    <dbReference type="NCBI Taxonomy" id="511"/>
    <lineage>
        <taxon>Bacteria</taxon>
        <taxon>Pseudomonadati</taxon>
        <taxon>Pseudomonadota</taxon>
        <taxon>Betaproteobacteria</taxon>
        <taxon>Burkholderiales</taxon>
        <taxon>Alcaligenaceae</taxon>
        <taxon>Alcaligenes</taxon>
    </lineage>
</organism>
<keyword evidence="6 12" id="KW-0698">rRNA processing</keyword>
<dbReference type="EMBL" id="QEXO01000002">
    <property type="protein sequence ID" value="PWE14659.1"/>
    <property type="molecule type" value="Genomic_DNA"/>
</dbReference>
<keyword evidence="8 12" id="KW-0808">Transferase</keyword>
<evidence type="ECO:0000259" key="14">
    <source>
        <dbReference type="Pfam" id="PF20260"/>
    </source>
</evidence>
<dbReference type="GO" id="GO:0005737">
    <property type="term" value="C:cytoplasm"/>
    <property type="evidence" value="ECO:0007669"/>
    <property type="project" value="UniProtKB-SubCell"/>
</dbReference>
<dbReference type="Pfam" id="PF20260">
    <property type="entry name" value="PUA_4"/>
    <property type="match status" value="1"/>
</dbReference>
<dbReference type="Proteomes" id="UP000245216">
    <property type="component" value="Unassembled WGS sequence"/>
</dbReference>
<dbReference type="Gene3D" id="3.40.1280.10">
    <property type="match status" value="1"/>
</dbReference>
<dbReference type="AlphaFoldDB" id="A0A2U2BKZ4"/>
<keyword evidence="9 12" id="KW-0949">S-adenosyl-L-methionine</keyword>
<dbReference type="SUPFAM" id="SSF88697">
    <property type="entry name" value="PUA domain-like"/>
    <property type="match status" value="1"/>
</dbReference>
<evidence type="ECO:0000256" key="12">
    <source>
        <dbReference type="PIRNR" id="PIRNR015601"/>
    </source>
</evidence>
<dbReference type="EC" id="2.1.1.193" evidence="3 12"/>
<gene>
    <name evidence="15" type="ORF">DF183_08070</name>
</gene>
<keyword evidence="7 12" id="KW-0489">Methyltransferase</keyword>
<dbReference type="PANTHER" id="PTHR30027">
    <property type="entry name" value="RIBOSOMAL RNA SMALL SUBUNIT METHYLTRANSFERASE E"/>
    <property type="match status" value="1"/>
</dbReference>
<dbReference type="NCBIfam" id="TIGR00046">
    <property type="entry name" value="RsmE family RNA methyltransferase"/>
    <property type="match status" value="1"/>
</dbReference>
<evidence type="ECO:0000313" key="15">
    <source>
        <dbReference type="EMBL" id="PWE14659.1"/>
    </source>
</evidence>
<evidence type="ECO:0000256" key="6">
    <source>
        <dbReference type="ARBA" id="ARBA00022552"/>
    </source>
</evidence>
<evidence type="ECO:0000256" key="3">
    <source>
        <dbReference type="ARBA" id="ARBA00012328"/>
    </source>
</evidence>
<evidence type="ECO:0000256" key="10">
    <source>
        <dbReference type="ARBA" id="ARBA00025699"/>
    </source>
</evidence>
<accession>A0A2U2BKZ4</accession>
<keyword evidence="5 12" id="KW-0963">Cytoplasm</keyword>
<dbReference type="CDD" id="cd18084">
    <property type="entry name" value="RsmE-like"/>
    <property type="match status" value="1"/>
</dbReference>
<comment type="subcellular location">
    <subcellularLocation>
        <location evidence="1 12">Cytoplasm</location>
    </subcellularLocation>
</comment>
<evidence type="ECO:0000256" key="9">
    <source>
        <dbReference type="ARBA" id="ARBA00022691"/>
    </source>
</evidence>
<dbReference type="InterPro" id="IPR046886">
    <property type="entry name" value="RsmE_MTase_dom"/>
</dbReference>
<evidence type="ECO:0000256" key="4">
    <source>
        <dbReference type="ARBA" id="ARBA00013673"/>
    </source>
</evidence>
<dbReference type="Gene3D" id="2.40.240.20">
    <property type="entry name" value="Hypothetical PUA domain-like, domain 1"/>
    <property type="match status" value="1"/>
</dbReference>
<dbReference type="InterPro" id="IPR029026">
    <property type="entry name" value="tRNA_m1G_MTases_N"/>
</dbReference>
<dbReference type="GO" id="GO:0070042">
    <property type="term" value="F:rRNA (uridine-N3-)-methyltransferase activity"/>
    <property type="evidence" value="ECO:0007669"/>
    <property type="project" value="TreeGrafter"/>
</dbReference>
<evidence type="ECO:0000256" key="2">
    <source>
        <dbReference type="ARBA" id="ARBA00005528"/>
    </source>
</evidence>
<proteinExistence type="inferred from homology"/>
<dbReference type="STRING" id="511.UZ73_06970"/>